<evidence type="ECO:0000256" key="8">
    <source>
        <dbReference type="ARBA" id="ARBA00022723"/>
    </source>
</evidence>
<keyword evidence="15" id="KW-0325">Glycoprotein</keyword>
<evidence type="ECO:0000256" key="16">
    <source>
        <dbReference type="ARBA" id="ARBA00023211"/>
    </source>
</evidence>
<dbReference type="Pfam" id="PF00652">
    <property type="entry name" value="Ricin_B_lectin"/>
    <property type="match status" value="1"/>
</dbReference>
<dbReference type="GO" id="GO:0004653">
    <property type="term" value="F:polypeptide N-acetylgalactosaminyltransferase activity"/>
    <property type="evidence" value="ECO:0007669"/>
    <property type="project" value="UniProtKB-ARBA"/>
</dbReference>
<comment type="subcellular location">
    <subcellularLocation>
        <location evidence="2 17">Golgi apparatus membrane</location>
        <topology evidence="2 17">Single-pass type II membrane protein</topology>
    </subcellularLocation>
</comment>
<dbReference type="EC" id="2.4.1.-" evidence="17"/>
<evidence type="ECO:0000256" key="4">
    <source>
        <dbReference type="ARBA" id="ARBA00005680"/>
    </source>
</evidence>
<evidence type="ECO:0000256" key="12">
    <source>
        <dbReference type="ARBA" id="ARBA00023034"/>
    </source>
</evidence>
<comment type="pathway">
    <text evidence="3 17">Protein modification; protein glycosylation.</text>
</comment>
<keyword evidence="5 17" id="KW-0328">Glycosyltransferase</keyword>
<keyword evidence="9 17" id="KW-0430">Lectin</keyword>
<reference evidence="21" key="1">
    <citation type="submission" date="2017-02" db="UniProtKB">
        <authorList>
            <consortium name="WormBaseParasite"/>
        </authorList>
    </citation>
    <scope>IDENTIFICATION</scope>
</reference>
<evidence type="ECO:0000256" key="6">
    <source>
        <dbReference type="ARBA" id="ARBA00022679"/>
    </source>
</evidence>
<reference evidence="19 20" key="2">
    <citation type="submission" date="2018-11" db="EMBL/GenBank/DDBJ databases">
        <authorList>
            <consortium name="Pathogen Informatics"/>
        </authorList>
    </citation>
    <scope>NUCLEOTIDE SEQUENCE [LARGE SCALE GENOMIC DNA]</scope>
</reference>
<comment type="similarity">
    <text evidence="4 17">Belongs to the glycosyltransferase 2 family. GalNAc-T subfamily.</text>
</comment>
<accession>A0A0N4T339</accession>
<keyword evidence="7 17" id="KW-0812">Transmembrane</keyword>
<keyword evidence="10" id="KW-0735">Signal-anchor</keyword>
<dbReference type="EMBL" id="UZAD01000418">
    <property type="protein sequence ID" value="VDN83775.1"/>
    <property type="molecule type" value="Genomic_DNA"/>
</dbReference>
<dbReference type="Gene3D" id="2.80.10.50">
    <property type="match status" value="1"/>
</dbReference>
<dbReference type="GO" id="GO:0000139">
    <property type="term" value="C:Golgi membrane"/>
    <property type="evidence" value="ECO:0007669"/>
    <property type="project" value="UniProtKB-SubCell"/>
</dbReference>
<gene>
    <name evidence="19" type="ORF">BPAG_LOCUS2589</name>
</gene>
<protein>
    <recommendedName>
        <fullName evidence="17">Polypeptide N-acetylgalactosaminyltransferase</fullName>
        <ecNumber evidence="17">2.4.1.-</ecNumber>
    </recommendedName>
    <alternativeName>
        <fullName evidence="17">Protein-UDP acetylgalactosaminyltransferase</fullName>
    </alternativeName>
</protein>
<keyword evidence="8" id="KW-0479">Metal-binding</keyword>
<evidence type="ECO:0000256" key="7">
    <source>
        <dbReference type="ARBA" id="ARBA00022692"/>
    </source>
</evidence>
<evidence type="ECO:0000256" key="10">
    <source>
        <dbReference type="ARBA" id="ARBA00022968"/>
    </source>
</evidence>
<dbReference type="FunFam" id="3.90.550.10:FF:000021">
    <property type="entry name" value="Polypeptide N-acetylgalactosaminyltransferase"/>
    <property type="match status" value="1"/>
</dbReference>
<evidence type="ECO:0000256" key="14">
    <source>
        <dbReference type="ARBA" id="ARBA00023157"/>
    </source>
</evidence>
<name>A0A0N4T339_BRUPA</name>
<dbReference type="InterPro" id="IPR045885">
    <property type="entry name" value="GalNAc-T"/>
</dbReference>
<dbReference type="PANTHER" id="PTHR11675:SF43">
    <property type="entry name" value="POLYPEPTIDE N-ACETYLGALACTOSAMINYLTRANSFERASE 1"/>
    <property type="match status" value="1"/>
</dbReference>
<dbReference type="GO" id="GO:0006493">
    <property type="term" value="P:protein O-linked glycosylation"/>
    <property type="evidence" value="ECO:0007669"/>
    <property type="project" value="TreeGrafter"/>
</dbReference>
<dbReference type="UniPathway" id="UPA00378"/>
<dbReference type="GO" id="GO:0030246">
    <property type="term" value="F:carbohydrate binding"/>
    <property type="evidence" value="ECO:0007669"/>
    <property type="project" value="UniProtKB-KW"/>
</dbReference>
<evidence type="ECO:0000313" key="20">
    <source>
        <dbReference type="Proteomes" id="UP000278627"/>
    </source>
</evidence>
<proteinExistence type="inferred from homology"/>
<dbReference type="InterPro" id="IPR001173">
    <property type="entry name" value="Glyco_trans_2-like"/>
</dbReference>
<evidence type="ECO:0000256" key="3">
    <source>
        <dbReference type="ARBA" id="ARBA00004922"/>
    </source>
</evidence>
<dbReference type="WBParaSite" id="BPAG_0000261901-mRNA-1">
    <property type="protein sequence ID" value="BPAG_0000261901-mRNA-1"/>
    <property type="gene ID" value="BPAG_0000261901"/>
</dbReference>
<evidence type="ECO:0000256" key="11">
    <source>
        <dbReference type="ARBA" id="ARBA00022989"/>
    </source>
</evidence>
<dbReference type="InterPro" id="IPR035992">
    <property type="entry name" value="Ricin_B-like_lectins"/>
</dbReference>
<keyword evidence="20" id="KW-1185">Reference proteome</keyword>
<dbReference type="Pfam" id="PF00535">
    <property type="entry name" value="Glycos_transf_2"/>
    <property type="match status" value="1"/>
</dbReference>
<dbReference type="STRING" id="6280.A0A0N4T339"/>
<evidence type="ECO:0000256" key="13">
    <source>
        <dbReference type="ARBA" id="ARBA00023136"/>
    </source>
</evidence>
<dbReference type="GO" id="GO:0046872">
    <property type="term" value="F:metal ion binding"/>
    <property type="evidence" value="ECO:0007669"/>
    <property type="project" value="UniProtKB-KW"/>
</dbReference>
<keyword evidence="14 17" id="KW-1015">Disulfide bond</keyword>
<dbReference type="Gene3D" id="3.90.550.10">
    <property type="entry name" value="Spore Coat Polysaccharide Biosynthesis Protein SpsA, Chain A"/>
    <property type="match status" value="1"/>
</dbReference>
<evidence type="ECO:0000256" key="1">
    <source>
        <dbReference type="ARBA" id="ARBA00001936"/>
    </source>
</evidence>
<feature type="transmembrane region" description="Helical" evidence="17">
    <location>
        <begin position="12"/>
        <end position="31"/>
    </location>
</feature>
<dbReference type="CDD" id="cd02510">
    <property type="entry name" value="pp-GalNAc-T"/>
    <property type="match status" value="1"/>
</dbReference>
<dbReference type="InterPro" id="IPR000772">
    <property type="entry name" value="Ricin_B_lectin"/>
</dbReference>
<dbReference type="AlphaFoldDB" id="A0A0N4T339"/>
<evidence type="ECO:0000256" key="9">
    <source>
        <dbReference type="ARBA" id="ARBA00022734"/>
    </source>
</evidence>
<dbReference type="InterPro" id="IPR029044">
    <property type="entry name" value="Nucleotide-diphossugar_trans"/>
</dbReference>
<dbReference type="PANTHER" id="PTHR11675">
    <property type="entry name" value="N-ACETYLGALACTOSAMINYLTRANSFERASE"/>
    <property type="match status" value="1"/>
</dbReference>
<dbReference type="SUPFAM" id="SSF50370">
    <property type="entry name" value="Ricin B-like lectins"/>
    <property type="match status" value="1"/>
</dbReference>
<evidence type="ECO:0000256" key="2">
    <source>
        <dbReference type="ARBA" id="ARBA00004323"/>
    </source>
</evidence>
<keyword evidence="16 17" id="KW-0464">Manganese</keyword>
<dbReference type="SUPFAM" id="SSF53448">
    <property type="entry name" value="Nucleotide-diphospho-sugar transferases"/>
    <property type="match status" value="1"/>
</dbReference>
<feature type="domain" description="Ricin B lectin" evidence="18">
    <location>
        <begin position="437"/>
        <end position="564"/>
    </location>
</feature>
<keyword evidence="12 17" id="KW-0333">Golgi apparatus</keyword>
<keyword evidence="11 17" id="KW-1133">Transmembrane helix</keyword>
<keyword evidence="13 17" id="KW-0472">Membrane</keyword>
<evidence type="ECO:0000313" key="19">
    <source>
        <dbReference type="EMBL" id="VDN83775.1"/>
    </source>
</evidence>
<dbReference type="Proteomes" id="UP000278627">
    <property type="component" value="Unassembled WGS sequence"/>
</dbReference>
<dbReference type="PROSITE" id="PS50231">
    <property type="entry name" value="RICIN_B_LECTIN"/>
    <property type="match status" value="1"/>
</dbReference>
<keyword evidence="6 17" id="KW-0808">Transferase</keyword>
<organism evidence="21">
    <name type="scientific">Brugia pahangi</name>
    <name type="common">Filarial nematode worm</name>
    <dbReference type="NCBI Taxonomy" id="6280"/>
    <lineage>
        <taxon>Eukaryota</taxon>
        <taxon>Metazoa</taxon>
        <taxon>Ecdysozoa</taxon>
        <taxon>Nematoda</taxon>
        <taxon>Chromadorea</taxon>
        <taxon>Rhabditida</taxon>
        <taxon>Spirurina</taxon>
        <taxon>Spiruromorpha</taxon>
        <taxon>Filarioidea</taxon>
        <taxon>Onchocercidae</taxon>
        <taxon>Brugia</taxon>
    </lineage>
</organism>
<evidence type="ECO:0000256" key="5">
    <source>
        <dbReference type="ARBA" id="ARBA00022676"/>
    </source>
</evidence>
<evidence type="ECO:0000256" key="17">
    <source>
        <dbReference type="RuleBase" id="RU361242"/>
    </source>
</evidence>
<comment type="cofactor">
    <cofactor evidence="1 17">
        <name>Mn(2+)</name>
        <dbReference type="ChEBI" id="CHEBI:29035"/>
    </cofactor>
</comment>
<dbReference type="SMART" id="SM00458">
    <property type="entry name" value="RICIN"/>
    <property type="match status" value="1"/>
</dbReference>
<evidence type="ECO:0000256" key="15">
    <source>
        <dbReference type="ARBA" id="ARBA00023180"/>
    </source>
</evidence>
<evidence type="ECO:0000259" key="18">
    <source>
        <dbReference type="SMART" id="SM00458"/>
    </source>
</evidence>
<sequence>MIRYFIPRYKATVLLNVMFAMMLLLFVIFYARNLLQFQFLARKREHDVMLHQVPDYSKKRIGPGEDGTGVYLTGKQKVQGEADMKKWFMNLVASDLISLDRSLPDHRHKQCHKISYSDDLPVASVVIIFTDEAWSPLMRTVHSVINRTPLKLLQEIILVDDFSQRDELKEKLEEYIKRFGNKVRLVRARERQGLIRAKLLGAKEAVGDVLVFLDSHCEVGEGWLEPLLARIKDKRSAVLCPIINHISAETLTYSANDRPMNVGGFSWSLHFLWDPMPKEYSDADPTEPIRSPTMAGGLLAVDRSYFFEVGGYDPKMDIWGGENLEMSFRVWMCGGSIEFIPCSHVGHIFRDGHPYNMIGPGDNKDVHGTNSKRLAEVWMDDYKKFYYIHRLDLKGKDVGDLSERRALRQKLRCKSFKWYLQNVAKNKFVLDENVVAFGALRNPSSELCLDTLQRNEDEVIPLCVFSCQNGKSQSQIFSLTNDGILRRELTCAKIDRGTVGTNKTIVQLVHCGEEEKEDKWILKDGKLRNENMDLCLDVTGLKNNDNIIARSCISDLDTQKWEILKVDF</sequence>
<evidence type="ECO:0000313" key="21">
    <source>
        <dbReference type="WBParaSite" id="BPAG_0000261901-mRNA-1"/>
    </source>
</evidence>